<dbReference type="Proteomes" id="UP000198384">
    <property type="component" value="Unassembled WGS sequence"/>
</dbReference>
<protein>
    <recommendedName>
        <fullName evidence="3">Tetratricopeptide repeat-containing protein</fullName>
    </recommendedName>
</protein>
<dbReference type="OrthoDB" id="714416at2"/>
<sequence length="514" mass="60814">MAIEQKDSLFTLVKSLSKSEKRQFKLYVGRLGGNSEANFMSLFNLLDKVNSYNDELILKKTNIKKQQISNTKAHLYKQILVSLRFNPVHQNVKAQIREQFDFASILYSKGLYKQSLKILDKAKELALTNDENNLAYGIVEFEKIIESQYITRSMSNRADELSEQAKQLSLKNVRTSKLSNLSLQLYSLLLKQGYVKDESDSQLVNEYFEKRLPKYKLSELGFMEKLFLYKAHLWRSLILQDFVSSYKYAQKWVDLFEDAPEMKKQNTVFYLKGLNYLLESLFLIRHKEKFKNVVEKFKLDIDEGNVLLNENTLTLAFLYYNQNKLNSYFINGKFTEGLKFIPTLLLELEKYKTKIDPHHIMVFYYKIGCMFFGAGKNEECIVYLEKIINNKDLKMREDLLCFSRVLNLVAHYEAGIDYNIEKLIVSTYKFLLKMDDLHDVQRKMIAFLKNLSNIYPQDLRKEFIKLHSELIKYQDHPYEKRAFLYLDIISWLESKIQNLTVEEIIQKKEKNKVH</sequence>
<dbReference type="AlphaFoldDB" id="A0A238Y5Z0"/>
<evidence type="ECO:0008006" key="3">
    <source>
        <dbReference type="Google" id="ProtNLM"/>
    </source>
</evidence>
<accession>A0A238Y5Z0</accession>
<proteinExistence type="predicted"/>
<dbReference type="RefSeq" id="WP_089382285.1">
    <property type="nucleotide sequence ID" value="NZ_FZNT01000008.1"/>
</dbReference>
<dbReference type="EMBL" id="FZNT01000008">
    <property type="protein sequence ID" value="SNR66686.1"/>
    <property type="molecule type" value="Genomic_DNA"/>
</dbReference>
<evidence type="ECO:0000313" key="2">
    <source>
        <dbReference type="Proteomes" id="UP000198384"/>
    </source>
</evidence>
<gene>
    <name evidence="1" type="ORF">SAMN06265371_10878</name>
</gene>
<name>A0A238Y5Z0_9FLAO</name>
<organism evidence="1 2">
    <name type="scientific">Lutibacter agarilyticus</name>
    <dbReference type="NCBI Taxonomy" id="1109740"/>
    <lineage>
        <taxon>Bacteria</taxon>
        <taxon>Pseudomonadati</taxon>
        <taxon>Bacteroidota</taxon>
        <taxon>Flavobacteriia</taxon>
        <taxon>Flavobacteriales</taxon>
        <taxon>Flavobacteriaceae</taxon>
        <taxon>Lutibacter</taxon>
    </lineage>
</organism>
<evidence type="ECO:0000313" key="1">
    <source>
        <dbReference type="EMBL" id="SNR66686.1"/>
    </source>
</evidence>
<keyword evidence="2" id="KW-1185">Reference proteome</keyword>
<reference evidence="1 2" key="1">
    <citation type="submission" date="2017-06" db="EMBL/GenBank/DDBJ databases">
        <authorList>
            <person name="Kim H.J."/>
            <person name="Triplett B.A."/>
        </authorList>
    </citation>
    <scope>NUCLEOTIDE SEQUENCE [LARGE SCALE GENOMIC DNA]</scope>
    <source>
        <strain evidence="1 2">DSM 29150</strain>
    </source>
</reference>